<dbReference type="EMBL" id="JAEPRD010000026">
    <property type="protein sequence ID" value="KAG2207150.1"/>
    <property type="molecule type" value="Genomic_DNA"/>
</dbReference>
<proteinExistence type="predicted"/>
<dbReference type="InterPro" id="IPR006597">
    <property type="entry name" value="Sel1-like"/>
</dbReference>
<dbReference type="InterPro" id="IPR011990">
    <property type="entry name" value="TPR-like_helical_dom_sf"/>
</dbReference>
<dbReference type="AlphaFoldDB" id="A0A8H7RB95"/>
<reference evidence="1" key="1">
    <citation type="submission" date="2020-12" db="EMBL/GenBank/DDBJ databases">
        <title>Metabolic potential, ecology and presence of endohyphal bacteria is reflected in genomic diversity of Mucoromycotina.</title>
        <authorList>
            <person name="Muszewska A."/>
            <person name="Okrasinska A."/>
            <person name="Steczkiewicz K."/>
            <person name="Drgas O."/>
            <person name="Orlowska M."/>
            <person name="Perlinska-Lenart U."/>
            <person name="Aleksandrzak-Piekarczyk T."/>
            <person name="Szatraj K."/>
            <person name="Zielenkiewicz U."/>
            <person name="Pilsyk S."/>
            <person name="Malc E."/>
            <person name="Mieczkowski P."/>
            <person name="Kruszewska J.S."/>
            <person name="Biernat P."/>
            <person name="Pawlowska J."/>
        </authorList>
    </citation>
    <scope>NUCLEOTIDE SEQUENCE</scope>
    <source>
        <strain evidence="1">WA0000017839</strain>
    </source>
</reference>
<accession>A0A8H7RB95</accession>
<sequence length="368" mass="41949">MEEKLYIKIHDQFQATPIATSSLSLFKKPFLSTVPPKNCLEYYKKAKYKDDAAASESYYNMGLIYQIGRYAKKDYTEAFYWFKKAAEYDHAKAQEKIGRYYYKGYGVKQSYKEAKMYYEKAAEKGDKEAQFRLGLIYHDGLGVRQSYDQALLYYQSSADNGNPVASYNMGTIYENGQGVCQNYELSFKCYNKAAHSGDIDAQLKVGQLLSLGLGTEKDYQQAITWYKKVAEDNQTNANVHFKIAELYKNEHGIDQNSKLAFDHYTKSVRLDTSEGKQDNGESHVALGKMYFYGLGTNQDNRMAMMMFQKALIISGNAEAQVYIDKMKGKKERTQYFSDWSTTTVPISPTPPASIVDETRSISSFGSNI</sequence>
<dbReference type="InterPro" id="IPR052945">
    <property type="entry name" value="Mitotic_Regulator"/>
</dbReference>
<name>A0A8H7RB95_9FUNG</name>
<dbReference type="Gene3D" id="1.25.40.10">
    <property type="entry name" value="Tetratricopeptide repeat domain"/>
    <property type="match status" value="2"/>
</dbReference>
<protein>
    <recommendedName>
        <fullName evidence="3">Beta-lactamase</fullName>
    </recommendedName>
</protein>
<dbReference type="SUPFAM" id="SSF81901">
    <property type="entry name" value="HCP-like"/>
    <property type="match status" value="2"/>
</dbReference>
<evidence type="ECO:0008006" key="3">
    <source>
        <dbReference type="Google" id="ProtNLM"/>
    </source>
</evidence>
<dbReference type="Pfam" id="PF08238">
    <property type="entry name" value="Sel1"/>
    <property type="match status" value="7"/>
</dbReference>
<dbReference type="OrthoDB" id="2235346at2759"/>
<dbReference type="PANTHER" id="PTHR43628:SF1">
    <property type="entry name" value="CHITIN SYNTHASE REGULATORY FACTOR 2-RELATED"/>
    <property type="match status" value="1"/>
</dbReference>
<evidence type="ECO:0000313" key="1">
    <source>
        <dbReference type="EMBL" id="KAG2207150.1"/>
    </source>
</evidence>
<evidence type="ECO:0000313" key="2">
    <source>
        <dbReference type="Proteomes" id="UP000603453"/>
    </source>
</evidence>
<dbReference type="Proteomes" id="UP000603453">
    <property type="component" value="Unassembled WGS sequence"/>
</dbReference>
<dbReference type="SMART" id="SM00671">
    <property type="entry name" value="SEL1"/>
    <property type="match status" value="7"/>
</dbReference>
<comment type="caution">
    <text evidence="1">The sequence shown here is derived from an EMBL/GenBank/DDBJ whole genome shotgun (WGS) entry which is preliminary data.</text>
</comment>
<gene>
    <name evidence="1" type="ORF">INT47_012203</name>
</gene>
<dbReference type="PANTHER" id="PTHR43628">
    <property type="entry name" value="ACTIVATOR OF C KINASE PROTEIN 1-RELATED"/>
    <property type="match status" value="1"/>
</dbReference>
<keyword evidence="2" id="KW-1185">Reference proteome</keyword>
<organism evidence="1 2">
    <name type="scientific">Mucor saturninus</name>
    <dbReference type="NCBI Taxonomy" id="64648"/>
    <lineage>
        <taxon>Eukaryota</taxon>
        <taxon>Fungi</taxon>
        <taxon>Fungi incertae sedis</taxon>
        <taxon>Mucoromycota</taxon>
        <taxon>Mucoromycotina</taxon>
        <taxon>Mucoromycetes</taxon>
        <taxon>Mucorales</taxon>
        <taxon>Mucorineae</taxon>
        <taxon>Mucoraceae</taxon>
        <taxon>Mucor</taxon>
    </lineage>
</organism>